<dbReference type="GO" id="GO:0045202">
    <property type="term" value="C:synapse"/>
    <property type="evidence" value="ECO:0007669"/>
    <property type="project" value="TreeGrafter"/>
</dbReference>
<dbReference type="Proteomes" id="UP001054945">
    <property type="component" value="Unassembled WGS sequence"/>
</dbReference>
<sequence length="179" mass="19302">MEQVSYVDGYYVGYRELPGGGPYVYKTVNIKQGQTDANYTLVGLKRGTQYSIVVQAFNSEGAGPPSDEIIVQTSTIDPPSAPVLNVVDTTATSISLSWDAKSTNERPITGNSGQWHESRLPASRQSFILENLQCGTSYQIMLTALNSVGHGEPSEIQQITTNGRGKGINSFEANINPKG</sequence>
<evidence type="ECO:0000256" key="1">
    <source>
        <dbReference type="ARBA" id="ARBA00022737"/>
    </source>
</evidence>
<dbReference type="PANTHER" id="PTHR13817:SF102">
    <property type="entry name" value="DOWN SYNDROME CELL ADHESION MOLECULE-LIKE PROTEIN DSCAM2"/>
    <property type="match status" value="1"/>
</dbReference>
<reference evidence="3 4" key="1">
    <citation type="submission" date="2021-06" db="EMBL/GenBank/DDBJ databases">
        <title>Caerostris extrusa draft genome.</title>
        <authorList>
            <person name="Kono N."/>
            <person name="Arakawa K."/>
        </authorList>
    </citation>
    <scope>NUCLEOTIDE SEQUENCE [LARGE SCALE GENOMIC DNA]</scope>
</reference>
<organism evidence="3 4">
    <name type="scientific">Caerostris extrusa</name>
    <name type="common">Bark spider</name>
    <name type="synonym">Caerostris bankana</name>
    <dbReference type="NCBI Taxonomy" id="172846"/>
    <lineage>
        <taxon>Eukaryota</taxon>
        <taxon>Metazoa</taxon>
        <taxon>Ecdysozoa</taxon>
        <taxon>Arthropoda</taxon>
        <taxon>Chelicerata</taxon>
        <taxon>Arachnida</taxon>
        <taxon>Araneae</taxon>
        <taxon>Araneomorphae</taxon>
        <taxon>Entelegynae</taxon>
        <taxon>Araneoidea</taxon>
        <taxon>Araneidae</taxon>
        <taxon>Caerostris</taxon>
    </lineage>
</organism>
<dbReference type="CDD" id="cd00063">
    <property type="entry name" value="FN3"/>
    <property type="match status" value="2"/>
</dbReference>
<dbReference type="GO" id="GO:0007416">
    <property type="term" value="P:synapse assembly"/>
    <property type="evidence" value="ECO:0007669"/>
    <property type="project" value="TreeGrafter"/>
</dbReference>
<gene>
    <name evidence="3" type="primary">Dscam2_40</name>
    <name evidence="3" type="ORF">CEXT_384391</name>
</gene>
<dbReference type="InterPro" id="IPR013783">
    <property type="entry name" value="Ig-like_fold"/>
</dbReference>
<dbReference type="GO" id="GO:0007156">
    <property type="term" value="P:homophilic cell adhesion via plasma membrane adhesion molecules"/>
    <property type="evidence" value="ECO:0007669"/>
    <property type="project" value="TreeGrafter"/>
</dbReference>
<dbReference type="InterPro" id="IPR003961">
    <property type="entry name" value="FN3_dom"/>
</dbReference>
<evidence type="ECO:0000313" key="4">
    <source>
        <dbReference type="Proteomes" id="UP001054945"/>
    </source>
</evidence>
<dbReference type="InterPro" id="IPR036116">
    <property type="entry name" value="FN3_sf"/>
</dbReference>
<dbReference type="PROSITE" id="PS50853">
    <property type="entry name" value="FN3"/>
    <property type="match status" value="2"/>
</dbReference>
<accession>A0AAV4VN74</accession>
<dbReference type="SMART" id="SM00060">
    <property type="entry name" value="FN3"/>
    <property type="match status" value="2"/>
</dbReference>
<dbReference type="SUPFAM" id="SSF49265">
    <property type="entry name" value="Fibronectin type III"/>
    <property type="match status" value="1"/>
</dbReference>
<keyword evidence="1" id="KW-0677">Repeat</keyword>
<dbReference type="AlphaFoldDB" id="A0AAV4VN74"/>
<evidence type="ECO:0000313" key="3">
    <source>
        <dbReference type="EMBL" id="GIY71249.1"/>
    </source>
</evidence>
<comment type="caution">
    <text evidence="3">The sequence shown here is derived from an EMBL/GenBank/DDBJ whole genome shotgun (WGS) entry which is preliminary data.</text>
</comment>
<dbReference type="Pfam" id="PF00041">
    <property type="entry name" value="fn3"/>
    <property type="match status" value="2"/>
</dbReference>
<proteinExistence type="predicted"/>
<dbReference type="InterPro" id="IPR050964">
    <property type="entry name" value="Striated_Muscle_Regulatory"/>
</dbReference>
<dbReference type="Gene3D" id="2.60.40.10">
    <property type="entry name" value="Immunoglobulins"/>
    <property type="match status" value="2"/>
</dbReference>
<dbReference type="EMBL" id="BPLR01014772">
    <property type="protein sequence ID" value="GIY71249.1"/>
    <property type="molecule type" value="Genomic_DNA"/>
</dbReference>
<protein>
    <submittedName>
        <fullName evidence="3">Down syndrome cell adhesion molecule-like protein Dscam2</fullName>
    </submittedName>
</protein>
<feature type="domain" description="Fibronectin type-III" evidence="2">
    <location>
        <begin position="1"/>
        <end position="76"/>
    </location>
</feature>
<dbReference type="PANTHER" id="PTHR13817">
    <property type="entry name" value="TITIN"/>
    <property type="match status" value="1"/>
</dbReference>
<name>A0AAV4VN74_CAEEX</name>
<evidence type="ECO:0000259" key="2">
    <source>
        <dbReference type="PROSITE" id="PS50853"/>
    </source>
</evidence>
<keyword evidence="4" id="KW-1185">Reference proteome</keyword>
<feature type="domain" description="Fibronectin type-III" evidence="2">
    <location>
        <begin position="78"/>
        <end position="164"/>
    </location>
</feature>